<dbReference type="Proteomes" id="UP000635606">
    <property type="component" value="Unassembled WGS sequence"/>
</dbReference>
<dbReference type="GO" id="GO:0046872">
    <property type="term" value="F:metal ion binding"/>
    <property type="evidence" value="ECO:0007669"/>
    <property type="project" value="UniProtKB-KW"/>
</dbReference>
<evidence type="ECO:0000313" key="9">
    <source>
        <dbReference type="Proteomes" id="UP000635606"/>
    </source>
</evidence>
<dbReference type="Gene3D" id="3.90.79.10">
    <property type="entry name" value="Nucleoside Triphosphate Pyrophosphohydrolase"/>
    <property type="match status" value="1"/>
</dbReference>
<keyword evidence="9" id="KW-1185">Reference proteome</keyword>
<dbReference type="InterPro" id="IPR039121">
    <property type="entry name" value="NUDT19"/>
</dbReference>
<evidence type="ECO:0000256" key="2">
    <source>
        <dbReference type="ARBA" id="ARBA00001946"/>
    </source>
</evidence>
<keyword evidence="5" id="KW-0460">Magnesium</keyword>
<evidence type="ECO:0000259" key="7">
    <source>
        <dbReference type="PROSITE" id="PS51462"/>
    </source>
</evidence>
<evidence type="ECO:0000256" key="6">
    <source>
        <dbReference type="ARBA" id="ARBA00023211"/>
    </source>
</evidence>
<feature type="domain" description="Nudix hydrolase" evidence="7">
    <location>
        <begin position="27"/>
        <end position="240"/>
    </location>
</feature>
<dbReference type="InterPro" id="IPR000086">
    <property type="entry name" value="NUDIX_hydrolase_dom"/>
</dbReference>
<evidence type="ECO:0000256" key="3">
    <source>
        <dbReference type="ARBA" id="ARBA00022723"/>
    </source>
</evidence>
<organism evidence="8 9">
    <name type="scientific">Virgisporangium ochraceum</name>
    <dbReference type="NCBI Taxonomy" id="65505"/>
    <lineage>
        <taxon>Bacteria</taxon>
        <taxon>Bacillati</taxon>
        <taxon>Actinomycetota</taxon>
        <taxon>Actinomycetes</taxon>
        <taxon>Micromonosporales</taxon>
        <taxon>Micromonosporaceae</taxon>
        <taxon>Virgisporangium</taxon>
    </lineage>
</organism>
<dbReference type="InterPro" id="IPR015797">
    <property type="entry name" value="NUDIX_hydrolase-like_dom_sf"/>
</dbReference>
<dbReference type="PANTHER" id="PTHR12318">
    <property type="entry name" value="TESTOSTERONE-REGULATED PROTEIN RP2"/>
    <property type="match status" value="1"/>
</dbReference>
<name>A0A8J4EH09_9ACTN</name>
<reference evidence="8" key="1">
    <citation type="submission" date="2021-01" db="EMBL/GenBank/DDBJ databases">
        <title>Whole genome shotgun sequence of Virgisporangium ochraceum NBRC 16418.</title>
        <authorList>
            <person name="Komaki H."/>
            <person name="Tamura T."/>
        </authorList>
    </citation>
    <scope>NUCLEOTIDE SEQUENCE</scope>
    <source>
        <strain evidence="8">NBRC 16418</strain>
    </source>
</reference>
<dbReference type="PROSITE" id="PS51462">
    <property type="entry name" value="NUDIX"/>
    <property type="match status" value="1"/>
</dbReference>
<comment type="caution">
    <text evidence="8">The sequence shown here is derived from an EMBL/GenBank/DDBJ whole genome shotgun (WGS) entry which is preliminary data.</text>
</comment>
<dbReference type="CDD" id="cd18870">
    <property type="entry name" value="NUDIX_AcylCoAdiphos_Nudt19"/>
    <property type="match status" value="1"/>
</dbReference>
<proteinExistence type="predicted"/>
<dbReference type="PANTHER" id="PTHR12318:SF0">
    <property type="entry name" value="ACYL-COENZYME A DIPHOSPHATASE NUDT19"/>
    <property type="match status" value="1"/>
</dbReference>
<evidence type="ECO:0000256" key="4">
    <source>
        <dbReference type="ARBA" id="ARBA00022801"/>
    </source>
</evidence>
<evidence type="ECO:0000313" key="8">
    <source>
        <dbReference type="EMBL" id="GIJ74469.1"/>
    </source>
</evidence>
<dbReference type="EMBL" id="BOPH01000136">
    <property type="protein sequence ID" value="GIJ74469.1"/>
    <property type="molecule type" value="Genomic_DNA"/>
</dbReference>
<gene>
    <name evidence="8" type="ORF">Voc01_093860</name>
</gene>
<evidence type="ECO:0000256" key="1">
    <source>
        <dbReference type="ARBA" id="ARBA00001936"/>
    </source>
</evidence>
<protein>
    <recommendedName>
        <fullName evidence="7">Nudix hydrolase domain-containing protein</fullName>
    </recommendedName>
</protein>
<keyword evidence="6" id="KW-0464">Manganese</keyword>
<sequence length="281" mass="30549">MDLEFPLPRRMVEQARRFAADNEQPAEARLASTVVLVRPAGSGYEAFAIERVATMAFAAGMYAFPGGAVDPRDFPGDRSTVPVETEWAGPPPAAWATRLGLDEGPAKAVLYAAVREVFEESGVLLAGKDPTTVVGDVSGDDWEAARVALIERRVGFAELLAERGLVPRTDLLAPWSRWVTPEFEPRRYDTYFFVAVLPTGQRTRDVGGEAAHTRWARPEELFDGSLPMLPPTRSTLRQIGRYETVDALLAAAGARDAATPVRPRVEFDADGNGTLVVPIGE</sequence>
<comment type="cofactor">
    <cofactor evidence="1">
        <name>Mn(2+)</name>
        <dbReference type="ChEBI" id="CHEBI:29035"/>
    </cofactor>
</comment>
<keyword evidence="3" id="KW-0479">Metal-binding</keyword>
<accession>A0A8J4EH09</accession>
<dbReference type="GO" id="GO:0016818">
    <property type="term" value="F:hydrolase activity, acting on acid anhydrides, in phosphorus-containing anhydrides"/>
    <property type="evidence" value="ECO:0007669"/>
    <property type="project" value="InterPro"/>
</dbReference>
<dbReference type="AlphaFoldDB" id="A0A8J4EH09"/>
<comment type="cofactor">
    <cofactor evidence="2">
        <name>Mg(2+)</name>
        <dbReference type="ChEBI" id="CHEBI:18420"/>
    </cofactor>
</comment>
<keyword evidence="4" id="KW-0378">Hydrolase</keyword>
<dbReference type="SUPFAM" id="SSF55811">
    <property type="entry name" value="Nudix"/>
    <property type="match status" value="1"/>
</dbReference>
<evidence type="ECO:0000256" key="5">
    <source>
        <dbReference type="ARBA" id="ARBA00022842"/>
    </source>
</evidence>